<evidence type="ECO:0000313" key="3">
    <source>
        <dbReference type="Proteomes" id="UP000254572"/>
    </source>
</evidence>
<sequence length="155" mass="17295">MKYDDASWHYGGNFPADLPPEAGATHIGMFLAWMLLHGFASNDVQEDAVDELAALTRREISGAEFLCRVCDEALTDGEFSEEGNAFAAAYYQSEDGEGYGLYIDDYIATFALSDDTDDDNCLYRLDDDWDNYDKLAAVIDKRYGEWLAQGRPASL</sequence>
<organism evidence="2 3">
    <name type="scientific">Cardiobacterium valvarum</name>
    <dbReference type="NCBI Taxonomy" id="194702"/>
    <lineage>
        <taxon>Bacteria</taxon>
        <taxon>Pseudomonadati</taxon>
        <taxon>Pseudomonadota</taxon>
        <taxon>Gammaproteobacteria</taxon>
        <taxon>Cardiobacteriales</taxon>
        <taxon>Cardiobacteriaceae</taxon>
        <taxon>Cardiobacterium</taxon>
    </lineage>
</organism>
<dbReference type="OrthoDB" id="4827574at2"/>
<evidence type="ECO:0000259" key="1">
    <source>
        <dbReference type="Pfam" id="PF25191"/>
    </source>
</evidence>
<keyword evidence="3" id="KW-1185">Reference proteome</keyword>
<feature type="domain" description="DUF7832" evidence="1">
    <location>
        <begin position="2"/>
        <end position="111"/>
    </location>
</feature>
<dbReference type="Proteomes" id="UP000254572">
    <property type="component" value="Unassembled WGS sequence"/>
</dbReference>
<reference evidence="2 3" key="1">
    <citation type="submission" date="2018-06" db="EMBL/GenBank/DDBJ databases">
        <authorList>
            <consortium name="Pathogen Informatics"/>
            <person name="Doyle S."/>
        </authorList>
    </citation>
    <scope>NUCLEOTIDE SEQUENCE [LARGE SCALE GENOMIC DNA]</scope>
    <source>
        <strain evidence="2 3">NCTC13294</strain>
    </source>
</reference>
<proteinExistence type="predicted"/>
<dbReference type="AlphaFoldDB" id="A0A381DW82"/>
<dbReference type="RefSeq" id="WP_115610391.1">
    <property type="nucleotide sequence ID" value="NZ_JBHLZC010000001.1"/>
</dbReference>
<protein>
    <recommendedName>
        <fullName evidence="1">DUF7832 domain-containing protein</fullName>
    </recommendedName>
</protein>
<dbReference type="Pfam" id="PF25191">
    <property type="entry name" value="DUF7832"/>
    <property type="match status" value="1"/>
</dbReference>
<gene>
    <name evidence="2" type="ORF">NCTC13294_00026</name>
</gene>
<name>A0A381DW82_9GAMM</name>
<accession>A0A381DW82</accession>
<dbReference type="InterPro" id="IPR057154">
    <property type="entry name" value="DUF7832"/>
</dbReference>
<dbReference type="EMBL" id="UFUW01000001">
    <property type="protein sequence ID" value="SUX17338.1"/>
    <property type="molecule type" value="Genomic_DNA"/>
</dbReference>
<evidence type="ECO:0000313" key="2">
    <source>
        <dbReference type="EMBL" id="SUX17338.1"/>
    </source>
</evidence>